<keyword evidence="3" id="KW-1185">Reference proteome</keyword>
<keyword evidence="2" id="KW-0238">DNA-binding</keyword>
<evidence type="ECO:0000313" key="2">
    <source>
        <dbReference type="EMBL" id="SEW37473.1"/>
    </source>
</evidence>
<sequence>MAIDKTLIQGSMAMLILRLLDEKDMYGYEMIDVLRGKSNNVFELKAGTLYPLLHSLEAKGFVASYEDDTSGKTRKYYHITKEGKKNLKYKKEEWDEYTNTIANVMAFSYIN</sequence>
<protein>
    <submittedName>
        <fullName evidence="2">DNA-binding transcriptional regulator, PadR family</fullName>
    </submittedName>
</protein>
<reference evidence="2 3" key="1">
    <citation type="submission" date="2016-10" db="EMBL/GenBank/DDBJ databases">
        <authorList>
            <person name="de Groot N.N."/>
        </authorList>
    </citation>
    <scope>NUCLEOTIDE SEQUENCE [LARGE SCALE GENOMIC DNA]</scope>
    <source>
        <strain evidence="2 3">DSM 9179</strain>
    </source>
</reference>
<gene>
    <name evidence="2" type="ORF">SAMN05421659_11337</name>
</gene>
<dbReference type="InterPro" id="IPR036390">
    <property type="entry name" value="WH_DNA-bd_sf"/>
</dbReference>
<name>A0A1I0R9G7_9FIRM</name>
<accession>A0A1I0R9G7</accession>
<dbReference type="STRING" id="99656.SAMN05421659_11337"/>
<dbReference type="SUPFAM" id="SSF46785">
    <property type="entry name" value="Winged helix' DNA-binding domain"/>
    <property type="match status" value="1"/>
</dbReference>
<dbReference type="InterPro" id="IPR005149">
    <property type="entry name" value="Tscrpt_reg_PadR_N"/>
</dbReference>
<dbReference type="Pfam" id="PF03551">
    <property type="entry name" value="PadR"/>
    <property type="match status" value="1"/>
</dbReference>
<feature type="domain" description="Transcription regulator PadR N-terminal" evidence="1">
    <location>
        <begin position="16"/>
        <end position="88"/>
    </location>
</feature>
<dbReference type="InterPro" id="IPR036388">
    <property type="entry name" value="WH-like_DNA-bd_sf"/>
</dbReference>
<evidence type="ECO:0000259" key="1">
    <source>
        <dbReference type="Pfam" id="PF03551"/>
    </source>
</evidence>
<dbReference type="PANTHER" id="PTHR43252">
    <property type="entry name" value="TRANSCRIPTIONAL REGULATOR YQJI"/>
    <property type="match status" value="1"/>
</dbReference>
<dbReference type="GO" id="GO:0003677">
    <property type="term" value="F:DNA binding"/>
    <property type="evidence" value="ECO:0007669"/>
    <property type="project" value="UniProtKB-KW"/>
</dbReference>
<organism evidence="2 3">
    <name type="scientific">[Clostridium] fimetarium</name>
    <dbReference type="NCBI Taxonomy" id="99656"/>
    <lineage>
        <taxon>Bacteria</taxon>
        <taxon>Bacillati</taxon>
        <taxon>Bacillota</taxon>
        <taxon>Clostridia</taxon>
        <taxon>Lachnospirales</taxon>
        <taxon>Lachnospiraceae</taxon>
    </lineage>
</organism>
<dbReference type="Gene3D" id="1.10.10.10">
    <property type="entry name" value="Winged helix-like DNA-binding domain superfamily/Winged helix DNA-binding domain"/>
    <property type="match status" value="1"/>
</dbReference>
<dbReference type="OrthoDB" id="9808017at2"/>
<dbReference type="RefSeq" id="WP_092455643.1">
    <property type="nucleotide sequence ID" value="NZ_FOJI01000013.1"/>
</dbReference>
<evidence type="ECO:0000313" key="3">
    <source>
        <dbReference type="Proteomes" id="UP000199701"/>
    </source>
</evidence>
<proteinExistence type="predicted"/>
<dbReference type="AlphaFoldDB" id="A0A1I0R9G7"/>
<dbReference type="EMBL" id="FOJI01000013">
    <property type="protein sequence ID" value="SEW37473.1"/>
    <property type="molecule type" value="Genomic_DNA"/>
</dbReference>
<dbReference type="PANTHER" id="PTHR43252:SF7">
    <property type="entry name" value="TRANSCRIPTIONAL REGULATOR YQJI"/>
    <property type="match status" value="1"/>
</dbReference>
<dbReference type="Proteomes" id="UP000199701">
    <property type="component" value="Unassembled WGS sequence"/>
</dbReference>